<dbReference type="Proteomes" id="UP001201812">
    <property type="component" value="Unassembled WGS sequence"/>
</dbReference>
<keyword evidence="2" id="KW-0217">Developmental protein</keyword>
<dbReference type="Gene3D" id="1.10.10.10">
    <property type="entry name" value="Winged helix-like DNA-binding domain superfamily/Winged helix DNA-binding domain"/>
    <property type="match status" value="2"/>
</dbReference>
<dbReference type="PRINTS" id="PR00027">
    <property type="entry name" value="PAIREDBOX"/>
</dbReference>
<dbReference type="InterPro" id="IPR043182">
    <property type="entry name" value="PAIRED_DNA-bd_dom"/>
</dbReference>
<dbReference type="InterPro" id="IPR043565">
    <property type="entry name" value="PAX_fam"/>
</dbReference>
<evidence type="ECO:0000259" key="9">
    <source>
        <dbReference type="PROSITE" id="PS51057"/>
    </source>
</evidence>
<dbReference type="PANTHER" id="PTHR45636">
    <property type="entry name" value="PAIRED BOX PROTEIN PAX-6-RELATED-RELATED"/>
    <property type="match status" value="1"/>
</dbReference>
<comment type="subcellular location">
    <subcellularLocation>
        <location evidence="1">Nucleus</location>
    </subcellularLocation>
</comment>
<dbReference type="Pfam" id="PF00292">
    <property type="entry name" value="PAX"/>
    <property type="match status" value="1"/>
</dbReference>
<evidence type="ECO:0000313" key="10">
    <source>
        <dbReference type="EMBL" id="KAI1715439.1"/>
    </source>
</evidence>
<feature type="domain" description="Paired" evidence="9">
    <location>
        <begin position="187"/>
        <end position="313"/>
    </location>
</feature>
<keyword evidence="3" id="KW-0563">Paired box</keyword>
<organism evidence="10 11">
    <name type="scientific">Ditylenchus destructor</name>
    <dbReference type="NCBI Taxonomy" id="166010"/>
    <lineage>
        <taxon>Eukaryota</taxon>
        <taxon>Metazoa</taxon>
        <taxon>Ecdysozoa</taxon>
        <taxon>Nematoda</taxon>
        <taxon>Chromadorea</taxon>
        <taxon>Rhabditida</taxon>
        <taxon>Tylenchina</taxon>
        <taxon>Tylenchomorpha</taxon>
        <taxon>Sphaerularioidea</taxon>
        <taxon>Anguinidae</taxon>
        <taxon>Anguininae</taxon>
        <taxon>Ditylenchus</taxon>
    </lineage>
</organism>
<proteinExistence type="predicted"/>
<keyword evidence="7" id="KW-0539">Nucleus</keyword>
<accession>A0AAD4N358</accession>
<dbReference type="GO" id="GO:0000981">
    <property type="term" value="F:DNA-binding transcription factor activity, RNA polymerase II-specific"/>
    <property type="evidence" value="ECO:0007669"/>
    <property type="project" value="TreeGrafter"/>
</dbReference>
<sequence length="416" mass="44808">MDLSVAATSAHLNTNNNNSPANAAAVFWNDSILRNRYYAPPGQISAGPGNSTNGMPNLAANYLHNNHGNTQLYSHITQCHPFLDSHHLNVPLQTSNGFARQVDCNLPGSGAHLQQIGTNSVNKALLQTQNSAQNVPLSTNASSHIPFPPPSLGMVSTVTVPNSSLEAVNAAVNATARMCTVASIYSSHTGINQLGGVFVNGRPLPVHIRNRIVELAKQGVRPCDISRQLRVSHGCVSKILGRFHETGSIRPGVIGGSKPKVATPRVVNTIALYKLQNPTMFAWEIREKLIEDRVCDADSAPSVSSINRIVRNRNHQQHISSSVSQHSNGTDLASNRNTLGNTQSCAVESITPAKNFIPSSLNRTTCTGFIPVNSSHFHKDLNMCWTGSKDIYKPDHMGFHAEAVQNSGKFLGICNI</sequence>
<evidence type="ECO:0000256" key="4">
    <source>
        <dbReference type="ARBA" id="ARBA00023015"/>
    </source>
</evidence>
<evidence type="ECO:0000256" key="3">
    <source>
        <dbReference type="ARBA" id="ARBA00022724"/>
    </source>
</evidence>
<dbReference type="SUPFAM" id="SSF46689">
    <property type="entry name" value="Homeodomain-like"/>
    <property type="match status" value="1"/>
</dbReference>
<keyword evidence="4" id="KW-0805">Transcription regulation</keyword>
<dbReference type="EMBL" id="JAKKPZ010000011">
    <property type="protein sequence ID" value="KAI1715439.1"/>
    <property type="molecule type" value="Genomic_DNA"/>
</dbReference>
<evidence type="ECO:0000313" key="11">
    <source>
        <dbReference type="Proteomes" id="UP001201812"/>
    </source>
</evidence>
<protein>
    <submittedName>
        <fullName evidence="10">Paired box domain-containing protein</fullName>
    </submittedName>
</protein>
<keyword evidence="5" id="KW-0238">DNA-binding</keyword>
<dbReference type="AlphaFoldDB" id="A0AAD4N358"/>
<name>A0AAD4N358_9BILA</name>
<evidence type="ECO:0000256" key="6">
    <source>
        <dbReference type="ARBA" id="ARBA00023163"/>
    </source>
</evidence>
<dbReference type="InterPro" id="IPR001523">
    <property type="entry name" value="Paired_dom"/>
</dbReference>
<reference evidence="10" key="1">
    <citation type="submission" date="2022-01" db="EMBL/GenBank/DDBJ databases">
        <title>Genome Sequence Resource for Two Populations of Ditylenchus destructor, the Migratory Endoparasitic Phytonematode.</title>
        <authorList>
            <person name="Zhang H."/>
            <person name="Lin R."/>
            <person name="Xie B."/>
        </authorList>
    </citation>
    <scope>NUCLEOTIDE SEQUENCE</scope>
    <source>
        <strain evidence="10">BazhouSP</strain>
    </source>
</reference>
<dbReference type="InterPro" id="IPR036388">
    <property type="entry name" value="WH-like_DNA-bd_sf"/>
</dbReference>
<dbReference type="PROSITE" id="PS51057">
    <property type="entry name" value="PAIRED_2"/>
    <property type="match status" value="1"/>
</dbReference>
<dbReference type="InterPro" id="IPR009057">
    <property type="entry name" value="Homeodomain-like_sf"/>
</dbReference>
<comment type="caution">
    <text evidence="10">The sequence shown here is derived from an EMBL/GenBank/DDBJ whole genome shotgun (WGS) entry which is preliminary data.</text>
</comment>
<keyword evidence="11" id="KW-1185">Reference proteome</keyword>
<evidence type="ECO:0000256" key="8">
    <source>
        <dbReference type="SAM" id="MobiDB-lite"/>
    </source>
</evidence>
<dbReference type="GO" id="GO:0005634">
    <property type="term" value="C:nucleus"/>
    <property type="evidence" value="ECO:0007669"/>
    <property type="project" value="UniProtKB-SubCell"/>
</dbReference>
<dbReference type="SMART" id="SM00351">
    <property type="entry name" value="PAX"/>
    <property type="match status" value="1"/>
</dbReference>
<dbReference type="PROSITE" id="PS00034">
    <property type="entry name" value="PAIRED_1"/>
    <property type="match status" value="1"/>
</dbReference>
<dbReference type="GO" id="GO:0000978">
    <property type="term" value="F:RNA polymerase II cis-regulatory region sequence-specific DNA binding"/>
    <property type="evidence" value="ECO:0007669"/>
    <property type="project" value="TreeGrafter"/>
</dbReference>
<gene>
    <name evidence="10" type="ORF">DdX_07754</name>
</gene>
<evidence type="ECO:0000256" key="5">
    <source>
        <dbReference type="ARBA" id="ARBA00023125"/>
    </source>
</evidence>
<dbReference type="CDD" id="cd00131">
    <property type="entry name" value="PAX"/>
    <property type="match status" value="1"/>
</dbReference>
<keyword evidence="6" id="KW-0804">Transcription</keyword>
<evidence type="ECO:0000256" key="1">
    <source>
        <dbReference type="ARBA" id="ARBA00004123"/>
    </source>
</evidence>
<feature type="region of interest" description="Disordered" evidence="8">
    <location>
        <begin position="1"/>
        <end position="20"/>
    </location>
</feature>
<dbReference type="FunFam" id="1.10.10.10:FF:000003">
    <property type="entry name" value="Paired box protein Pax-6"/>
    <property type="match status" value="1"/>
</dbReference>
<evidence type="ECO:0000256" key="2">
    <source>
        <dbReference type="ARBA" id="ARBA00022473"/>
    </source>
</evidence>
<dbReference type="FunFam" id="1.10.10.10:FF:000013">
    <property type="entry name" value="Paired box 8 isoform 1"/>
    <property type="match status" value="1"/>
</dbReference>
<evidence type="ECO:0000256" key="7">
    <source>
        <dbReference type="ARBA" id="ARBA00023242"/>
    </source>
</evidence>